<protein>
    <submittedName>
        <fullName evidence="4">Zn-dependent hydrolase</fullName>
    </submittedName>
</protein>
<evidence type="ECO:0000313" key="5">
    <source>
        <dbReference type="Proteomes" id="UP000262917"/>
    </source>
</evidence>
<dbReference type="AlphaFoldDB" id="A0A372DS93"/>
<feature type="chain" id="PRO_5016868992" evidence="3">
    <location>
        <begin position="34"/>
        <end position="577"/>
    </location>
</feature>
<keyword evidence="2 4" id="KW-0378">Hydrolase</keyword>
<dbReference type="Pfam" id="PF03571">
    <property type="entry name" value="Peptidase_M49"/>
    <property type="match status" value="1"/>
</dbReference>
<evidence type="ECO:0000313" key="4">
    <source>
        <dbReference type="EMBL" id="RFP62448.1"/>
    </source>
</evidence>
<dbReference type="PROSITE" id="PS51257">
    <property type="entry name" value="PROKAR_LIPOPROTEIN"/>
    <property type="match status" value="1"/>
</dbReference>
<dbReference type="PANTHER" id="PTHR23422">
    <property type="entry name" value="DIPEPTIDYL PEPTIDASE III-RELATED"/>
    <property type="match status" value="1"/>
</dbReference>
<gene>
    <name evidence="4" type="ORF">D0Y53_01100</name>
</gene>
<evidence type="ECO:0000256" key="2">
    <source>
        <dbReference type="ARBA" id="ARBA00022801"/>
    </source>
</evidence>
<feature type="signal peptide" evidence="3">
    <location>
        <begin position="1"/>
        <end position="33"/>
    </location>
</feature>
<dbReference type="OrthoDB" id="9812747at2"/>
<sequence length="577" mass="62552">MPIPSRLRAHRRLLVACLLAALAAATTGCQRDAAPAASAEGAAPPAAQGSYARQHAGDYATVPLKADLSAFDENGKRMIALLVQASEVMNDLYWQQSWDGDRAALLARAPDAATRDLVALNFGPWDRLNADTPLLPGIGPRPAGSTFYPADMTKAEFEAANLPDKTSWYTLLRRDDAGKLVTVPYHVAYKADLERAAALLREAAAASADKSFANYLSMRADALLSDDFQPSDLAWMDMKSNPVDIVIGPIETYEDQLFGYKAAYEGVVLVKDQAWSAKLARFAAFLPELQRGLPVADKYKAETPGSDADLNAYAAVYYGGNANVGAKTIAINLPNDEQVQLRKGTRRLQLENVMQAKFDAIMVPIARQLIAQDQVANVTFDAFFQNTMFHEVAHGLGIKNTLDGKGTVSEALKDYASSFEEGKADVLGLYMVDALANKGELDKSKLLDNYVTFLAGILRSVRFGATDAHAKANMLRFNFFAERGAFARDPRSGRYRVDFDKMHVAMNALGEKLLTVQGDGDYAQARQLTDTLGVIGPELAGDLKKLDGAGIPVDIRFEQGLETLGLSQYAAPPAARE</sequence>
<dbReference type="PROSITE" id="PS51318">
    <property type="entry name" value="TAT"/>
    <property type="match status" value="1"/>
</dbReference>
<keyword evidence="3" id="KW-0732">Signal</keyword>
<comment type="caution">
    <text evidence="4">The sequence shown here is derived from an EMBL/GenBank/DDBJ whole genome shotgun (WGS) entry which is preliminary data.</text>
</comment>
<dbReference type="Proteomes" id="UP000262917">
    <property type="component" value="Unassembled WGS sequence"/>
</dbReference>
<accession>A0A372DS93</accession>
<dbReference type="EMBL" id="QVPD01000001">
    <property type="protein sequence ID" value="RFP62448.1"/>
    <property type="molecule type" value="Genomic_DNA"/>
</dbReference>
<name>A0A372DS93_9GAMM</name>
<dbReference type="InterPro" id="IPR039461">
    <property type="entry name" value="Peptidase_M49"/>
</dbReference>
<organism evidence="4 5">
    <name type="scientific">Cognatiluteimonas weifangensis</name>
    <dbReference type="NCBI Taxonomy" id="2303539"/>
    <lineage>
        <taxon>Bacteria</taxon>
        <taxon>Pseudomonadati</taxon>
        <taxon>Pseudomonadota</taxon>
        <taxon>Gammaproteobacteria</taxon>
        <taxon>Lysobacterales</taxon>
        <taxon>Lysobacteraceae</taxon>
        <taxon>Cognatiluteimonas</taxon>
    </lineage>
</organism>
<proteinExistence type="predicted"/>
<evidence type="ECO:0000256" key="1">
    <source>
        <dbReference type="ARBA" id="ARBA00022723"/>
    </source>
</evidence>
<dbReference type="GO" id="GO:0005737">
    <property type="term" value="C:cytoplasm"/>
    <property type="evidence" value="ECO:0007669"/>
    <property type="project" value="TreeGrafter"/>
</dbReference>
<dbReference type="GO" id="GO:0046872">
    <property type="term" value="F:metal ion binding"/>
    <property type="evidence" value="ECO:0007669"/>
    <property type="project" value="UniProtKB-KW"/>
</dbReference>
<dbReference type="GO" id="GO:0008239">
    <property type="term" value="F:dipeptidyl-peptidase activity"/>
    <property type="evidence" value="ECO:0007669"/>
    <property type="project" value="TreeGrafter"/>
</dbReference>
<dbReference type="PANTHER" id="PTHR23422:SF9">
    <property type="entry name" value="ZN-DEPENDENT HYDROLASE"/>
    <property type="match status" value="1"/>
</dbReference>
<keyword evidence="5" id="KW-1185">Reference proteome</keyword>
<dbReference type="InterPro" id="IPR006311">
    <property type="entry name" value="TAT_signal"/>
</dbReference>
<dbReference type="RefSeq" id="WP_117201268.1">
    <property type="nucleotide sequence ID" value="NZ_JBHTBK010000005.1"/>
</dbReference>
<evidence type="ECO:0000256" key="3">
    <source>
        <dbReference type="SAM" id="SignalP"/>
    </source>
</evidence>
<keyword evidence="1" id="KW-0479">Metal-binding</keyword>
<dbReference type="Gene3D" id="3.30.540.30">
    <property type="match status" value="1"/>
</dbReference>
<reference evidence="4 5" key="1">
    <citation type="submission" date="2018-08" db="EMBL/GenBank/DDBJ databases">
        <title>Lysobacter weifangensis sp. nov., a new member of the family 'Xanthomonadaceae', isolated from soil in a farmland.</title>
        <authorList>
            <person name="Zhao H."/>
        </authorList>
    </citation>
    <scope>NUCLEOTIDE SEQUENCE [LARGE SCALE GENOMIC DNA]</scope>
    <source>
        <strain evidence="4 5">WF-2</strain>
    </source>
</reference>